<dbReference type="Pfam" id="PF05193">
    <property type="entry name" value="Peptidase_M16_C"/>
    <property type="match status" value="1"/>
</dbReference>
<dbReference type="Pfam" id="PF00675">
    <property type="entry name" value="Peptidase_M16"/>
    <property type="match status" value="1"/>
</dbReference>
<dbReference type="GO" id="GO:0006508">
    <property type="term" value="P:proteolysis"/>
    <property type="evidence" value="ECO:0007669"/>
    <property type="project" value="InterPro"/>
</dbReference>
<evidence type="ECO:0008006" key="5">
    <source>
        <dbReference type="Google" id="ProtNLM"/>
    </source>
</evidence>
<dbReference type="InterPro" id="IPR001431">
    <property type="entry name" value="Pept_M16_Zn_BS"/>
</dbReference>
<comment type="similarity">
    <text evidence="1">Belongs to the peptidase M16 family.</text>
</comment>
<evidence type="ECO:0000259" key="2">
    <source>
        <dbReference type="Pfam" id="PF00675"/>
    </source>
</evidence>
<dbReference type="InterPro" id="IPR011765">
    <property type="entry name" value="Pept_M16_N"/>
</dbReference>
<evidence type="ECO:0000313" key="4">
    <source>
        <dbReference type="EMBL" id="QHT85856.1"/>
    </source>
</evidence>
<name>A0A6C0I0D0_9ZZZZ</name>
<dbReference type="GO" id="GO:0046872">
    <property type="term" value="F:metal ion binding"/>
    <property type="evidence" value="ECO:0007669"/>
    <property type="project" value="InterPro"/>
</dbReference>
<proteinExistence type="inferred from homology"/>
<dbReference type="SUPFAM" id="SSF63411">
    <property type="entry name" value="LuxS/MPP-like metallohydrolase"/>
    <property type="match status" value="2"/>
</dbReference>
<sequence>MKKYVFPNGLTLVYEKSKMPVCSIYSYVRVGSINETDETRGSSHFIEHMCFKGTKKIKSSKKIFESYDKIGAVFNAFTEKDHTCFYVNCGDDYIQNCLQIMSDTMLNSVFKESEYKMETPIMLEEMIRDEDDPDTKLFKEIDKFLYTGSPYSQPIDDIEFHRTKIPYNYKQTLDYYKKYYVPENIIVSIVSSHSFEKIKKVIYSTFFNSLKKKTINREPILNIQKPYSNKITYRILEKQGMKSQHLCIVFKTCSHSNADRFALNILSQIIGGGLGSRMSMLLREQNGLTYESSCSTDYVSIGGEFQIYAVLDPSKLFKNGSKKGVLPLIIGLIKDLIKNGINKDELEIAKGNFKGKMILQQEKGTNKAQYNGIQYTLYSDEPFVLYNEIYEKNYSGLDVRYVNSVIKKYFGEPSNMCLGIIGSRGSHFPNLENIEKICENIYL</sequence>
<dbReference type="PANTHER" id="PTHR11851:SF49">
    <property type="entry name" value="MITOCHONDRIAL-PROCESSING PEPTIDASE SUBUNIT ALPHA"/>
    <property type="match status" value="1"/>
</dbReference>
<organism evidence="4">
    <name type="scientific">viral metagenome</name>
    <dbReference type="NCBI Taxonomy" id="1070528"/>
    <lineage>
        <taxon>unclassified sequences</taxon>
        <taxon>metagenomes</taxon>
        <taxon>organismal metagenomes</taxon>
    </lineage>
</organism>
<dbReference type="InterPro" id="IPR007863">
    <property type="entry name" value="Peptidase_M16_C"/>
</dbReference>
<dbReference type="InterPro" id="IPR050361">
    <property type="entry name" value="MPP/UQCRC_Complex"/>
</dbReference>
<dbReference type="GO" id="GO:0004222">
    <property type="term" value="F:metalloendopeptidase activity"/>
    <property type="evidence" value="ECO:0007669"/>
    <property type="project" value="InterPro"/>
</dbReference>
<reference evidence="4" key="1">
    <citation type="journal article" date="2020" name="Nature">
        <title>Giant virus diversity and host interactions through global metagenomics.</title>
        <authorList>
            <person name="Schulz F."/>
            <person name="Roux S."/>
            <person name="Paez-Espino D."/>
            <person name="Jungbluth S."/>
            <person name="Walsh D.A."/>
            <person name="Denef V.J."/>
            <person name="McMahon K.D."/>
            <person name="Konstantinidis K.T."/>
            <person name="Eloe-Fadrosh E.A."/>
            <person name="Kyrpides N.C."/>
            <person name="Woyke T."/>
        </authorList>
    </citation>
    <scope>NUCLEOTIDE SEQUENCE</scope>
    <source>
        <strain evidence="4">GVMAG-M-3300023184-182</strain>
    </source>
</reference>
<dbReference type="AlphaFoldDB" id="A0A6C0I0D0"/>
<evidence type="ECO:0000256" key="1">
    <source>
        <dbReference type="ARBA" id="ARBA00007261"/>
    </source>
</evidence>
<dbReference type="PROSITE" id="PS00143">
    <property type="entry name" value="INSULINASE"/>
    <property type="match status" value="1"/>
</dbReference>
<dbReference type="EMBL" id="MN740048">
    <property type="protein sequence ID" value="QHT85856.1"/>
    <property type="molecule type" value="Genomic_DNA"/>
</dbReference>
<feature type="domain" description="Peptidase M16 N-terminal" evidence="2">
    <location>
        <begin position="14"/>
        <end position="155"/>
    </location>
</feature>
<accession>A0A6C0I0D0</accession>
<feature type="domain" description="Peptidase M16 C-terminal" evidence="3">
    <location>
        <begin position="168"/>
        <end position="350"/>
    </location>
</feature>
<dbReference type="Gene3D" id="3.30.830.10">
    <property type="entry name" value="Metalloenzyme, LuxS/M16 peptidase-like"/>
    <property type="match status" value="2"/>
</dbReference>
<evidence type="ECO:0000259" key="3">
    <source>
        <dbReference type="Pfam" id="PF05193"/>
    </source>
</evidence>
<dbReference type="PANTHER" id="PTHR11851">
    <property type="entry name" value="METALLOPROTEASE"/>
    <property type="match status" value="1"/>
</dbReference>
<protein>
    <recommendedName>
        <fullName evidence="5">Peptidase M16 N-terminal domain-containing protein</fullName>
    </recommendedName>
</protein>
<dbReference type="InterPro" id="IPR011249">
    <property type="entry name" value="Metalloenz_LuxS/M16"/>
</dbReference>